<evidence type="ECO:0000256" key="1">
    <source>
        <dbReference type="SAM" id="MobiDB-lite"/>
    </source>
</evidence>
<name>A0A7S7SJZ4_PALFE</name>
<feature type="compositionally biased region" description="Low complexity" evidence="1">
    <location>
        <begin position="82"/>
        <end position="93"/>
    </location>
</feature>
<feature type="compositionally biased region" description="Gly residues" evidence="1">
    <location>
        <begin position="64"/>
        <end position="81"/>
    </location>
</feature>
<sequence length="257" mass="27622">MPGWNRRDALCLLGAAAWPIPTWAEEPWAAKKPAEWNEKELQHILSDSPWAKPVSVTVGSTMPSGGGGGRGRGGRGGGGGATPTADAGGAPTESGGGGRGVTNDGPVAAPSVIYTVRWMSALPMKMALVYSKMGAEAATSPQAKAFLEKEDQFYVINVSGPPRKNEAATERPRQLTPRVEAEIKEATSLSWKAHDKLQPLVVQVSQTNSFAFSFSFPRTHLIELEDKEVEFATKLGELSIKRKFKLKDMMFEGKLAL</sequence>
<dbReference type="RefSeq" id="WP_194448902.1">
    <property type="nucleotide sequence ID" value="NZ_CP063849.1"/>
</dbReference>
<reference evidence="2 3" key="1">
    <citation type="submission" date="2020-10" db="EMBL/GenBank/DDBJ databases">
        <title>Complete genome sequence of Paludibaculum fermentans P105T, a facultatively anaerobic acidobacterium capable of dissimilatory Fe(III) reduction.</title>
        <authorList>
            <person name="Dedysh S.N."/>
            <person name="Beletsky A.V."/>
            <person name="Kulichevskaya I.S."/>
            <person name="Mardanov A.V."/>
            <person name="Ravin N.V."/>
        </authorList>
    </citation>
    <scope>NUCLEOTIDE SEQUENCE [LARGE SCALE GENOMIC DNA]</scope>
    <source>
        <strain evidence="2 3">P105</strain>
    </source>
</reference>
<dbReference type="Proteomes" id="UP000593892">
    <property type="component" value="Chromosome"/>
</dbReference>
<organism evidence="2 3">
    <name type="scientific">Paludibaculum fermentans</name>
    <dbReference type="NCBI Taxonomy" id="1473598"/>
    <lineage>
        <taxon>Bacteria</taxon>
        <taxon>Pseudomonadati</taxon>
        <taxon>Acidobacteriota</taxon>
        <taxon>Terriglobia</taxon>
        <taxon>Bryobacterales</taxon>
        <taxon>Bryobacteraceae</taxon>
        <taxon>Paludibaculum</taxon>
    </lineage>
</organism>
<evidence type="ECO:0000313" key="2">
    <source>
        <dbReference type="EMBL" id="QOY87233.1"/>
    </source>
</evidence>
<proteinExistence type="predicted"/>
<keyword evidence="3" id="KW-1185">Reference proteome</keyword>
<dbReference type="EMBL" id="CP063849">
    <property type="protein sequence ID" value="QOY87233.1"/>
    <property type="molecule type" value="Genomic_DNA"/>
</dbReference>
<protein>
    <submittedName>
        <fullName evidence="2">Uncharacterized protein</fullName>
    </submittedName>
</protein>
<gene>
    <name evidence="2" type="ORF">IRI77_31420</name>
</gene>
<dbReference type="KEGG" id="pfer:IRI77_31420"/>
<evidence type="ECO:0000313" key="3">
    <source>
        <dbReference type="Proteomes" id="UP000593892"/>
    </source>
</evidence>
<accession>A0A7S7SJZ4</accession>
<dbReference type="AlphaFoldDB" id="A0A7S7SJZ4"/>
<feature type="region of interest" description="Disordered" evidence="1">
    <location>
        <begin position="54"/>
        <end position="106"/>
    </location>
</feature>